<keyword evidence="8 9" id="KW-0788">Thiol protease</keyword>
<keyword evidence="6 9" id="KW-0645">Protease</keyword>
<comment type="function">
    <text evidence="2 9">Removes 5-oxoproline from various penultimate amino acid residues except L-proline.</text>
</comment>
<dbReference type="PIRSF" id="PIRSF015592">
    <property type="entry name" value="Prld-crbxl_pptds"/>
    <property type="match status" value="1"/>
</dbReference>
<keyword evidence="7 9" id="KW-0378">Hydrolase</keyword>
<evidence type="ECO:0000313" key="13">
    <source>
        <dbReference type="Proteomes" id="UP000276770"/>
    </source>
</evidence>
<feature type="active site" evidence="9">
    <location>
        <position position="166"/>
    </location>
</feature>
<evidence type="ECO:0000256" key="3">
    <source>
        <dbReference type="ARBA" id="ARBA00004496"/>
    </source>
</evidence>
<dbReference type="Gene3D" id="3.40.630.20">
    <property type="entry name" value="Peptidase C15, pyroglutamyl peptidase I-like"/>
    <property type="match status" value="1"/>
</dbReference>
<dbReference type="InterPro" id="IPR000816">
    <property type="entry name" value="Peptidase_C15"/>
</dbReference>
<dbReference type="InterPro" id="IPR036440">
    <property type="entry name" value="Peptidase_C15-like_sf"/>
</dbReference>
<feature type="active site" evidence="9 10">
    <location>
        <position position="80"/>
    </location>
</feature>
<evidence type="ECO:0000256" key="10">
    <source>
        <dbReference type="PROSITE-ProRule" id="PRU10076"/>
    </source>
</evidence>
<dbReference type="GO" id="GO:0006508">
    <property type="term" value="P:proteolysis"/>
    <property type="evidence" value="ECO:0007669"/>
    <property type="project" value="UniProtKB-KW"/>
</dbReference>
<evidence type="ECO:0000256" key="4">
    <source>
        <dbReference type="ARBA" id="ARBA00006641"/>
    </source>
</evidence>
<dbReference type="GO" id="GO:0005829">
    <property type="term" value="C:cytosol"/>
    <property type="evidence" value="ECO:0007669"/>
    <property type="project" value="InterPro"/>
</dbReference>
<dbReference type="Pfam" id="PF01470">
    <property type="entry name" value="Peptidase_C15"/>
    <property type="match status" value="1"/>
</dbReference>
<dbReference type="PRINTS" id="PR00706">
    <property type="entry name" value="PYROGLUPTASE"/>
</dbReference>
<evidence type="ECO:0000256" key="7">
    <source>
        <dbReference type="ARBA" id="ARBA00022801"/>
    </source>
</evidence>
<dbReference type="InterPro" id="IPR029762">
    <property type="entry name" value="PGP-I_bact-type"/>
</dbReference>
<proteinExistence type="inferred from homology"/>
<dbReference type="Proteomes" id="UP000276770">
    <property type="component" value="Unassembled WGS sequence"/>
</dbReference>
<comment type="subcellular location">
    <subcellularLocation>
        <location evidence="3 9">Cytoplasm</location>
    </subcellularLocation>
</comment>
<feature type="active site" evidence="9 11">
    <location>
        <position position="142"/>
    </location>
</feature>
<evidence type="ECO:0000256" key="11">
    <source>
        <dbReference type="PROSITE-ProRule" id="PRU10077"/>
    </source>
</evidence>
<dbReference type="SUPFAM" id="SSF53182">
    <property type="entry name" value="Pyrrolidone carboxyl peptidase (pyroglutamate aminopeptidase)"/>
    <property type="match status" value="1"/>
</dbReference>
<evidence type="ECO:0000256" key="6">
    <source>
        <dbReference type="ARBA" id="ARBA00022670"/>
    </source>
</evidence>
<gene>
    <name evidence="9 12" type="primary">pcp</name>
    <name evidence="12" type="ORF">D9X91_12215</name>
</gene>
<dbReference type="RefSeq" id="WP_121680916.1">
    <property type="nucleotide sequence ID" value="NZ_RCVZ01000008.1"/>
</dbReference>
<evidence type="ECO:0000256" key="8">
    <source>
        <dbReference type="ARBA" id="ARBA00022807"/>
    </source>
</evidence>
<protein>
    <recommendedName>
        <fullName evidence="9">Pyrrolidone-carboxylate peptidase</fullName>
        <ecNumber evidence="9">3.4.19.3</ecNumber>
    </recommendedName>
    <alternativeName>
        <fullName evidence="9">5-oxoprolyl-peptidase</fullName>
    </alternativeName>
    <alternativeName>
        <fullName evidence="9">Pyroglutamyl-peptidase I</fullName>
        <shortName evidence="9">PGP-I</shortName>
        <shortName evidence="9">Pyrase</shortName>
    </alternativeName>
</protein>
<keyword evidence="13" id="KW-1185">Reference proteome</keyword>
<dbReference type="CDD" id="cd00501">
    <property type="entry name" value="Peptidase_C15"/>
    <property type="match status" value="1"/>
</dbReference>
<dbReference type="PROSITE" id="PS01333">
    <property type="entry name" value="PYRASE_GLU"/>
    <property type="match status" value="1"/>
</dbReference>
<dbReference type="NCBIfam" id="NF009676">
    <property type="entry name" value="PRK13197.1"/>
    <property type="match status" value="1"/>
</dbReference>
<comment type="subunit">
    <text evidence="9">Homotetramer.</text>
</comment>
<dbReference type="EMBL" id="RCVZ01000008">
    <property type="protein sequence ID" value="RLQ94753.1"/>
    <property type="molecule type" value="Genomic_DNA"/>
</dbReference>
<dbReference type="AlphaFoldDB" id="A0A3L7JVJ6"/>
<dbReference type="PANTHER" id="PTHR23402">
    <property type="entry name" value="PROTEASE FAMILY C15 PYROGLUTAMYL-PEPTIDASE I-RELATED"/>
    <property type="match status" value="1"/>
</dbReference>
<evidence type="ECO:0000256" key="5">
    <source>
        <dbReference type="ARBA" id="ARBA00022490"/>
    </source>
</evidence>
<dbReference type="InterPro" id="IPR033693">
    <property type="entry name" value="PGPEP1_Glu_AS"/>
</dbReference>
<comment type="catalytic activity">
    <reaction evidence="1 9 10">
        <text>Release of an N-terminal pyroglutamyl group from a polypeptide, the second amino acid generally not being Pro.</text>
        <dbReference type="EC" id="3.4.19.3"/>
    </reaction>
</comment>
<comment type="caution">
    <text evidence="12">The sequence shown here is derived from an EMBL/GenBank/DDBJ whole genome shotgun (WGS) entry which is preliminary data.</text>
</comment>
<accession>A0A3L7JVJ6</accession>
<evidence type="ECO:0000313" key="12">
    <source>
        <dbReference type="EMBL" id="RLQ94753.1"/>
    </source>
</evidence>
<dbReference type="PROSITE" id="PS01334">
    <property type="entry name" value="PYRASE_CYS"/>
    <property type="match status" value="1"/>
</dbReference>
<dbReference type="EC" id="3.4.19.3" evidence="9"/>
<dbReference type="GO" id="GO:0016920">
    <property type="term" value="F:pyroglutamyl-peptidase activity"/>
    <property type="evidence" value="ECO:0007669"/>
    <property type="project" value="UniProtKB-UniRule"/>
</dbReference>
<keyword evidence="5 9" id="KW-0963">Cytoplasm</keyword>
<evidence type="ECO:0000256" key="2">
    <source>
        <dbReference type="ARBA" id="ARBA00002280"/>
    </source>
</evidence>
<dbReference type="HAMAP" id="MF_00417">
    <property type="entry name" value="Pyrrolid_peptidase"/>
    <property type="match status" value="1"/>
</dbReference>
<evidence type="ECO:0000256" key="9">
    <source>
        <dbReference type="HAMAP-Rule" id="MF_00417"/>
    </source>
</evidence>
<dbReference type="InterPro" id="IPR033694">
    <property type="entry name" value="PGPEP1_Cys_AS"/>
</dbReference>
<dbReference type="OrthoDB" id="9779738at2"/>
<dbReference type="PANTHER" id="PTHR23402:SF1">
    <property type="entry name" value="PYROGLUTAMYL-PEPTIDASE I"/>
    <property type="match status" value="1"/>
</dbReference>
<comment type="similarity">
    <text evidence="4 9">Belongs to the peptidase C15 family.</text>
</comment>
<dbReference type="NCBIfam" id="TIGR00504">
    <property type="entry name" value="pyro_pdase"/>
    <property type="match status" value="1"/>
</dbReference>
<reference evidence="12 13" key="1">
    <citation type="submission" date="2018-10" db="EMBL/GenBank/DDBJ databases">
        <title>Falsibacillus sp. genome draft.</title>
        <authorList>
            <person name="Shi S."/>
        </authorList>
    </citation>
    <scope>NUCLEOTIDE SEQUENCE [LARGE SCALE GENOMIC DNA]</scope>
    <source>
        <strain evidence="12 13">GY 10110</strain>
    </source>
</reference>
<name>A0A3L7JVJ6_9BACI</name>
<evidence type="ECO:0000256" key="1">
    <source>
        <dbReference type="ARBA" id="ARBA00001770"/>
    </source>
</evidence>
<organism evidence="12 13">
    <name type="scientific">Falsibacillus albus</name>
    <dbReference type="NCBI Taxonomy" id="2478915"/>
    <lineage>
        <taxon>Bacteria</taxon>
        <taxon>Bacillati</taxon>
        <taxon>Bacillota</taxon>
        <taxon>Bacilli</taxon>
        <taxon>Bacillales</taxon>
        <taxon>Bacillaceae</taxon>
        <taxon>Falsibacillus</taxon>
    </lineage>
</organism>
<dbReference type="InterPro" id="IPR016125">
    <property type="entry name" value="Peptidase_C15-like"/>
</dbReference>
<sequence>MKTLLLTGFEPFLGHPINPTEQIVKELDGKETGDYQIKGKLLPVDFAEAQGQFVSYMNDLQHDAVISLGLAAGRECITPERVAINIRDGEPDNKGNAHQDALIEENGPAAYFSTLPIRAMVEELNAAGLPAKISNTAGTYLCNNIMYSMLHELESRNMTVPAGFIHVPASHDLVVKGSRAMPSWSQADLTKAIEIMIGVLAGP</sequence>